<organism evidence="2 3">
    <name type="scientific">Amborella trichopoda</name>
    <dbReference type="NCBI Taxonomy" id="13333"/>
    <lineage>
        <taxon>Eukaryota</taxon>
        <taxon>Viridiplantae</taxon>
        <taxon>Streptophyta</taxon>
        <taxon>Embryophyta</taxon>
        <taxon>Tracheophyta</taxon>
        <taxon>Spermatophyta</taxon>
        <taxon>Magnoliopsida</taxon>
        <taxon>Amborellales</taxon>
        <taxon>Amborellaceae</taxon>
        <taxon>Amborella</taxon>
    </lineage>
</organism>
<keyword evidence="3" id="KW-1185">Reference proteome</keyword>
<dbReference type="KEGG" id="atr:18443268"/>
<evidence type="ECO:0000313" key="2">
    <source>
        <dbReference type="EMBL" id="ERN14989.1"/>
    </source>
</evidence>
<accession>U5CXW0</accession>
<dbReference type="InterPro" id="IPR050796">
    <property type="entry name" value="SCF_F-box_component"/>
</dbReference>
<dbReference type="PANTHER" id="PTHR31672:SF13">
    <property type="entry name" value="F-BOX PROTEIN CPR30-LIKE"/>
    <property type="match status" value="1"/>
</dbReference>
<dbReference type="InterPro" id="IPR001810">
    <property type="entry name" value="F-box_dom"/>
</dbReference>
<dbReference type="PANTHER" id="PTHR31672">
    <property type="entry name" value="BNACNNG10540D PROTEIN"/>
    <property type="match status" value="1"/>
</dbReference>
<sequence>MGSLFSLLSEELMIKILEELPLKLLCRLRAVYKSWERLLTSRLLVPHLCRQPFHLFLQHRHGYDVTTLFGFGRVTTLFGFGFDLSRKVAYEEIQFHHAGISCFTCGDGIICCLKLSEPDLLAIANPLTEEDLFPLPKLELIVLNFGFHVDPITRNFKVLARTGTHGYQYINAFWIFDSSKWNWRLLKDQLPDVTMRHREPLV</sequence>
<proteinExistence type="predicted"/>
<dbReference type="SUPFAM" id="SSF81383">
    <property type="entry name" value="F-box domain"/>
    <property type="match status" value="1"/>
</dbReference>
<evidence type="ECO:0000259" key="1">
    <source>
        <dbReference type="Pfam" id="PF00646"/>
    </source>
</evidence>
<dbReference type="HOGENOM" id="CLU_1356302_0_0_1"/>
<dbReference type="Pfam" id="PF00646">
    <property type="entry name" value="F-box"/>
    <property type="match status" value="1"/>
</dbReference>
<dbReference type="Proteomes" id="UP000017836">
    <property type="component" value="Unassembled WGS sequence"/>
</dbReference>
<dbReference type="EMBL" id="KI392518">
    <property type="protein sequence ID" value="ERN14989.1"/>
    <property type="molecule type" value="Genomic_DNA"/>
</dbReference>
<gene>
    <name evidence="2" type="ORF">AMTR_s00032p00223620</name>
</gene>
<dbReference type="InterPro" id="IPR036047">
    <property type="entry name" value="F-box-like_dom_sf"/>
</dbReference>
<dbReference type="Gene3D" id="1.20.1280.50">
    <property type="match status" value="1"/>
</dbReference>
<dbReference type="Gramene" id="ERN14989">
    <property type="protein sequence ID" value="ERN14989"/>
    <property type="gene ID" value="AMTR_s00032p00223620"/>
</dbReference>
<dbReference type="GO" id="GO:0004842">
    <property type="term" value="F:ubiquitin-protein transferase activity"/>
    <property type="evidence" value="ECO:0000318"/>
    <property type="project" value="GO_Central"/>
</dbReference>
<reference evidence="3" key="1">
    <citation type="journal article" date="2013" name="Science">
        <title>The Amborella genome and the evolution of flowering plants.</title>
        <authorList>
            <consortium name="Amborella Genome Project"/>
        </authorList>
    </citation>
    <scope>NUCLEOTIDE SEQUENCE [LARGE SCALE GENOMIC DNA]</scope>
</reference>
<evidence type="ECO:0000313" key="3">
    <source>
        <dbReference type="Proteomes" id="UP000017836"/>
    </source>
</evidence>
<name>U5CXW0_AMBTC</name>
<protein>
    <recommendedName>
        <fullName evidence="1">F-box domain-containing protein</fullName>
    </recommendedName>
</protein>
<feature type="domain" description="F-box" evidence="1">
    <location>
        <begin position="5"/>
        <end position="42"/>
    </location>
</feature>
<dbReference type="GO" id="GO:0031146">
    <property type="term" value="P:SCF-dependent proteasomal ubiquitin-dependent protein catabolic process"/>
    <property type="evidence" value="ECO:0000318"/>
    <property type="project" value="GO_Central"/>
</dbReference>
<dbReference type="AlphaFoldDB" id="U5CXW0"/>